<organism evidence="2">
    <name type="scientific">Arion vulgaris</name>
    <dbReference type="NCBI Taxonomy" id="1028688"/>
    <lineage>
        <taxon>Eukaryota</taxon>
        <taxon>Metazoa</taxon>
        <taxon>Spiralia</taxon>
        <taxon>Lophotrochozoa</taxon>
        <taxon>Mollusca</taxon>
        <taxon>Gastropoda</taxon>
        <taxon>Heterobranchia</taxon>
        <taxon>Euthyneura</taxon>
        <taxon>Panpulmonata</taxon>
        <taxon>Eupulmonata</taxon>
        <taxon>Stylommatophora</taxon>
        <taxon>Helicina</taxon>
        <taxon>Arionoidea</taxon>
        <taxon>Arionidae</taxon>
        <taxon>Arion</taxon>
    </lineage>
</organism>
<sequence>MTTREGYVPGERMMEPSRSKRCAQDMKDMDASEERHLVYDRKVVNPFTPHNILPSDTIYIAMYTDLDGLASS</sequence>
<feature type="region of interest" description="Disordered" evidence="1">
    <location>
        <begin position="1"/>
        <end position="29"/>
    </location>
</feature>
<dbReference type="AlphaFoldDB" id="A0A0B7B3S8"/>
<dbReference type="EMBL" id="HACG01041099">
    <property type="protein sequence ID" value="CEK87964.1"/>
    <property type="molecule type" value="Transcribed_RNA"/>
</dbReference>
<evidence type="ECO:0000313" key="2">
    <source>
        <dbReference type="EMBL" id="CEK87964.1"/>
    </source>
</evidence>
<feature type="compositionally biased region" description="Basic and acidic residues" evidence="1">
    <location>
        <begin position="12"/>
        <end position="29"/>
    </location>
</feature>
<name>A0A0B7B3S8_9EUPU</name>
<reference evidence="2" key="1">
    <citation type="submission" date="2014-12" db="EMBL/GenBank/DDBJ databases">
        <title>Insight into the proteome of Arion vulgaris.</title>
        <authorList>
            <person name="Aradska J."/>
            <person name="Bulat T."/>
            <person name="Smidak R."/>
            <person name="Sarate P."/>
            <person name="Gangsoo J."/>
            <person name="Sialana F."/>
            <person name="Bilban M."/>
            <person name="Lubec G."/>
        </authorList>
    </citation>
    <scope>NUCLEOTIDE SEQUENCE</scope>
    <source>
        <tissue evidence="2">Skin</tissue>
    </source>
</reference>
<protein>
    <submittedName>
        <fullName evidence="2">Uncharacterized protein</fullName>
    </submittedName>
</protein>
<evidence type="ECO:0000256" key="1">
    <source>
        <dbReference type="SAM" id="MobiDB-lite"/>
    </source>
</evidence>
<gene>
    <name evidence="2" type="primary">ORF162414</name>
</gene>
<proteinExistence type="predicted"/>
<accession>A0A0B7B3S8</accession>